<dbReference type="OrthoDB" id="7596142at2"/>
<accession>A0A402DRC9</accession>
<evidence type="ECO:0000259" key="2">
    <source>
        <dbReference type="Pfam" id="PF09851"/>
    </source>
</evidence>
<keyword evidence="1" id="KW-0812">Transmembrane</keyword>
<gene>
    <name evidence="3" type="ORF">CBZ_17490</name>
</gene>
<reference evidence="3 4" key="1">
    <citation type="submission" date="2019-01" db="EMBL/GenBank/DDBJ databases">
        <title>Draft genome sequence of Cellulomonas takizawaensis strain TKZ-21.</title>
        <authorList>
            <person name="Yamamura H."/>
            <person name="Hayashi T."/>
            <person name="Hamada M."/>
            <person name="Serisawa Y."/>
            <person name="Matsuyama K."/>
            <person name="Nakagawa Y."/>
            <person name="Otoguro M."/>
            <person name="Yanagida F."/>
            <person name="Hayakawa M."/>
        </authorList>
    </citation>
    <scope>NUCLEOTIDE SEQUENCE [LARGE SCALE GENOMIC DNA]</scope>
    <source>
        <strain evidence="3 4">NBRC12680</strain>
    </source>
</reference>
<evidence type="ECO:0000313" key="4">
    <source>
        <dbReference type="Proteomes" id="UP000289954"/>
    </source>
</evidence>
<keyword evidence="1" id="KW-1133">Transmembrane helix</keyword>
<dbReference type="InterPro" id="IPR018649">
    <property type="entry name" value="SHOCT"/>
</dbReference>
<dbReference type="Proteomes" id="UP000289954">
    <property type="component" value="Unassembled WGS sequence"/>
</dbReference>
<proteinExistence type="predicted"/>
<name>A0A402DRC9_9CELL</name>
<comment type="caution">
    <text evidence="3">The sequence shown here is derived from an EMBL/GenBank/DDBJ whole genome shotgun (WGS) entry which is preliminary data.</text>
</comment>
<protein>
    <submittedName>
        <fullName evidence="3">Membrane protein</fullName>
    </submittedName>
</protein>
<keyword evidence="1" id="KW-0472">Membrane</keyword>
<evidence type="ECO:0000256" key="1">
    <source>
        <dbReference type="SAM" id="Phobius"/>
    </source>
</evidence>
<evidence type="ECO:0000313" key="3">
    <source>
        <dbReference type="EMBL" id="GCE76693.1"/>
    </source>
</evidence>
<feature type="transmembrane region" description="Helical" evidence="1">
    <location>
        <begin position="44"/>
        <end position="63"/>
    </location>
</feature>
<dbReference type="RefSeq" id="WP_130781293.1">
    <property type="nucleotide sequence ID" value="NZ_BIMR01000122.1"/>
</dbReference>
<organism evidence="3 4">
    <name type="scientific">Cellulomonas biazotea</name>
    <dbReference type="NCBI Taxonomy" id="1709"/>
    <lineage>
        <taxon>Bacteria</taxon>
        <taxon>Bacillati</taxon>
        <taxon>Actinomycetota</taxon>
        <taxon>Actinomycetes</taxon>
        <taxon>Micrococcales</taxon>
        <taxon>Cellulomonadaceae</taxon>
        <taxon>Cellulomonas</taxon>
    </lineage>
</organism>
<feature type="transmembrane region" description="Helical" evidence="1">
    <location>
        <begin position="12"/>
        <end position="32"/>
    </location>
</feature>
<keyword evidence="4" id="KW-1185">Reference proteome</keyword>
<feature type="domain" description="SHOCT" evidence="2">
    <location>
        <begin position="99"/>
        <end position="124"/>
    </location>
</feature>
<sequence>MDTFWDWFWLMIWWFVFFAYLMLLFRICADLFRDRELGGWAKAFWIIGLIVVPFLVALIYVIARGNGMAEREALQVRRSQEATDAYIRQTAGSSPATHIAEAKALHDQGVIDADEYARLKAKALA</sequence>
<dbReference type="EMBL" id="BIMR01000122">
    <property type="protein sequence ID" value="GCE76693.1"/>
    <property type="molecule type" value="Genomic_DNA"/>
</dbReference>
<dbReference type="Pfam" id="PF09851">
    <property type="entry name" value="SHOCT"/>
    <property type="match status" value="1"/>
</dbReference>
<dbReference type="AlphaFoldDB" id="A0A402DRC9"/>